<dbReference type="PROSITE" id="PS51257">
    <property type="entry name" value="PROKAR_LIPOPROTEIN"/>
    <property type="match status" value="1"/>
</dbReference>
<protein>
    <submittedName>
        <fullName evidence="2">Phosphodiester glycosidase family protein</fullName>
    </submittedName>
</protein>
<organism evidence="2 3">
    <name type="scientific">Aquimarina hainanensis</name>
    <dbReference type="NCBI Taxonomy" id="1578017"/>
    <lineage>
        <taxon>Bacteria</taxon>
        <taxon>Pseudomonadati</taxon>
        <taxon>Bacteroidota</taxon>
        <taxon>Flavobacteriia</taxon>
        <taxon>Flavobacteriales</taxon>
        <taxon>Flavobacteriaceae</taxon>
        <taxon>Aquimarina</taxon>
    </lineage>
</organism>
<dbReference type="Proteomes" id="UP001597459">
    <property type="component" value="Unassembled WGS sequence"/>
</dbReference>
<gene>
    <name evidence="2" type="ORF">ACFSTE_07585</name>
</gene>
<sequence>MKKLAYYILFTLYACSNVSNDSKIPDLAIGRKGLNQQVSYKKLAEGLFFYQIQRGSPSPKDYFVLSSGAISEKTEKDLLKKLKEKGTISWIEEPAEKGPHGEFLGNIVRVGKFENIKDVQKKEQELKSEGIQMTVRHTAEDNKPTSGPFLLSILKIDLTSFKGNISSALGKNVIKEKAYVTDISKKNNALAAINGGFFAWNNTVGVDGEPAGISVINGELVSEATNGRSALVIDNNTPKKVSIAKNVTTRLRLFINDTSFLIHGINREAGKVLNCGNQIDSVRSRIPIHDFVCNNPNEIILFNKQFGKKSIQGEGIEFIINEEGKVISKNTYRGGEIPEKGYLIQATGSYIEELDSLIAKNQTIRVETKVFTDQKEIKLKNGIYLINGGPILLDNGKIDPHARFKEGFETQFQNFKVSDDFVDKKDKSSISDDAQNNRKGFYHGWVVRRHPRTAIGIKNNDVYIVVVYGRQPTITAGASITEMSTLFKQLGCTTAFNLDGGGSSMMVIKNRKTGKSSDISGEREVGDAILITE</sequence>
<accession>A0ABW5N4X1</accession>
<feature type="domain" description="Phosphodiester glycosidase" evidence="1">
    <location>
        <begin position="315"/>
        <end position="532"/>
    </location>
</feature>
<dbReference type="PANTHER" id="PTHR40446:SF2">
    <property type="entry name" value="N-ACETYLGLUCOSAMINE-1-PHOSPHODIESTER ALPHA-N-ACETYLGLUCOSAMINIDASE"/>
    <property type="match status" value="1"/>
</dbReference>
<proteinExistence type="predicted"/>
<dbReference type="PANTHER" id="PTHR40446">
    <property type="entry name" value="N-ACETYLGLUCOSAMINE-1-PHOSPHODIESTER ALPHA-N-ACETYLGLUCOSAMINIDASE"/>
    <property type="match status" value="1"/>
</dbReference>
<keyword evidence="3" id="KW-1185">Reference proteome</keyword>
<evidence type="ECO:0000313" key="3">
    <source>
        <dbReference type="Proteomes" id="UP001597459"/>
    </source>
</evidence>
<dbReference type="EMBL" id="JBHULX010000004">
    <property type="protein sequence ID" value="MFD2590692.1"/>
    <property type="molecule type" value="Genomic_DNA"/>
</dbReference>
<dbReference type="Pfam" id="PF09992">
    <property type="entry name" value="NAGPA"/>
    <property type="match status" value="1"/>
</dbReference>
<comment type="caution">
    <text evidence="2">The sequence shown here is derived from an EMBL/GenBank/DDBJ whole genome shotgun (WGS) entry which is preliminary data.</text>
</comment>
<keyword evidence="2" id="KW-0378">Hydrolase</keyword>
<dbReference type="GO" id="GO:0016798">
    <property type="term" value="F:hydrolase activity, acting on glycosyl bonds"/>
    <property type="evidence" value="ECO:0007669"/>
    <property type="project" value="UniProtKB-KW"/>
</dbReference>
<reference evidence="3" key="1">
    <citation type="journal article" date="2019" name="Int. J. Syst. Evol. Microbiol.">
        <title>The Global Catalogue of Microorganisms (GCM) 10K type strain sequencing project: providing services to taxonomists for standard genome sequencing and annotation.</title>
        <authorList>
            <consortium name="The Broad Institute Genomics Platform"/>
            <consortium name="The Broad Institute Genome Sequencing Center for Infectious Disease"/>
            <person name="Wu L."/>
            <person name="Ma J."/>
        </authorList>
    </citation>
    <scope>NUCLEOTIDE SEQUENCE [LARGE SCALE GENOMIC DNA]</scope>
    <source>
        <strain evidence="3">KCTC 42423</strain>
    </source>
</reference>
<name>A0ABW5N4X1_9FLAO</name>
<keyword evidence="2" id="KW-0326">Glycosidase</keyword>
<evidence type="ECO:0000313" key="2">
    <source>
        <dbReference type="EMBL" id="MFD2590692.1"/>
    </source>
</evidence>
<evidence type="ECO:0000259" key="1">
    <source>
        <dbReference type="Pfam" id="PF09992"/>
    </source>
</evidence>
<dbReference type="InterPro" id="IPR018711">
    <property type="entry name" value="NAGPA"/>
</dbReference>
<dbReference type="RefSeq" id="WP_378257261.1">
    <property type="nucleotide sequence ID" value="NZ_JBHSJV010000001.1"/>
</dbReference>